<keyword evidence="1" id="KW-0732">Signal</keyword>
<evidence type="ECO:0000256" key="1">
    <source>
        <dbReference type="SAM" id="SignalP"/>
    </source>
</evidence>
<evidence type="ECO:0000313" key="3">
    <source>
        <dbReference type="Proteomes" id="UP000661112"/>
    </source>
</evidence>
<sequence>MFGSRLAWLVPVTLTLLGLGTSIQTAKAENTNNYQFSVDYSTLVELDFNYRPDLEIVRATITGESTTDAPYGLDFFTSNTYGKLQPVEDPSIRRYNFNSDPSVFGLSEEPTLFDVYYGSGDNKLFGRANDRAEINLTEGTIRGGGTITIYDGTGIFKNATGTITFTQQDRLDPSGGPSRGLATLNFNLQTPQEVPEPAATTTLIGTGVVAAGLQIRKRKTEKLKV</sequence>
<keyword evidence="3" id="KW-1185">Reference proteome</keyword>
<gene>
    <name evidence="2" type="ORF">H6G83_12440</name>
</gene>
<organism evidence="2 3">
    <name type="scientific">Anabaena azotica FACHB-119</name>
    <dbReference type="NCBI Taxonomy" id="947527"/>
    <lineage>
        <taxon>Bacteria</taxon>
        <taxon>Bacillati</taxon>
        <taxon>Cyanobacteriota</taxon>
        <taxon>Cyanophyceae</taxon>
        <taxon>Nostocales</taxon>
        <taxon>Nostocaceae</taxon>
        <taxon>Anabaena</taxon>
        <taxon>Anabaena azotica</taxon>
    </lineage>
</organism>
<reference evidence="2 3" key="1">
    <citation type="journal article" date="2020" name="ISME J.">
        <title>Comparative genomics reveals insights into cyanobacterial evolution and habitat adaptation.</title>
        <authorList>
            <person name="Chen M.Y."/>
            <person name="Teng W.K."/>
            <person name="Zhao L."/>
            <person name="Hu C.X."/>
            <person name="Zhou Y.K."/>
            <person name="Han B.P."/>
            <person name="Song L.R."/>
            <person name="Shu W.S."/>
        </authorList>
    </citation>
    <scope>NUCLEOTIDE SEQUENCE [LARGE SCALE GENOMIC DNA]</scope>
    <source>
        <strain evidence="2 3">FACHB-119</strain>
    </source>
</reference>
<accession>A0ABR8D2H8</accession>
<dbReference type="RefSeq" id="WP_190472116.1">
    <property type="nucleotide sequence ID" value="NZ_JACJSG010000014.1"/>
</dbReference>
<evidence type="ECO:0000313" key="2">
    <source>
        <dbReference type="EMBL" id="MBD2501399.1"/>
    </source>
</evidence>
<dbReference type="Proteomes" id="UP000661112">
    <property type="component" value="Unassembled WGS sequence"/>
</dbReference>
<feature type="chain" id="PRO_5046462214" description="PEP-CTERM sorting domain-containing protein" evidence="1">
    <location>
        <begin position="29"/>
        <end position="225"/>
    </location>
</feature>
<comment type="caution">
    <text evidence="2">The sequence shown here is derived from an EMBL/GenBank/DDBJ whole genome shotgun (WGS) entry which is preliminary data.</text>
</comment>
<feature type="signal peptide" evidence="1">
    <location>
        <begin position="1"/>
        <end position="28"/>
    </location>
</feature>
<name>A0ABR8D2H8_9NOST</name>
<proteinExistence type="predicted"/>
<dbReference type="EMBL" id="JACJSG010000014">
    <property type="protein sequence ID" value="MBD2501399.1"/>
    <property type="molecule type" value="Genomic_DNA"/>
</dbReference>
<evidence type="ECO:0008006" key="4">
    <source>
        <dbReference type="Google" id="ProtNLM"/>
    </source>
</evidence>
<protein>
    <recommendedName>
        <fullName evidence="4">PEP-CTERM sorting domain-containing protein</fullName>
    </recommendedName>
</protein>